<evidence type="ECO:0000256" key="1">
    <source>
        <dbReference type="SAM" id="MobiDB-lite"/>
    </source>
</evidence>
<organism evidence="2 3">
    <name type="scientific">Seminavis robusta</name>
    <dbReference type="NCBI Taxonomy" id="568900"/>
    <lineage>
        <taxon>Eukaryota</taxon>
        <taxon>Sar</taxon>
        <taxon>Stramenopiles</taxon>
        <taxon>Ochrophyta</taxon>
        <taxon>Bacillariophyta</taxon>
        <taxon>Bacillariophyceae</taxon>
        <taxon>Bacillariophycidae</taxon>
        <taxon>Naviculales</taxon>
        <taxon>Naviculaceae</taxon>
        <taxon>Seminavis</taxon>
    </lineage>
</organism>
<proteinExistence type="predicted"/>
<evidence type="ECO:0000313" key="3">
    <source>
        <dbReference type="Proteomes" id="UP001153069"/>
    </source>
</evidence>
<feature type="region of interest" description="Disordered" evidence="1">
    <location>
        <begin position="1"/>
        <end position="64"/>
    </location>
</feature>
<evidence type="ECO:0000313" key="2">
    <source>
        <dbReference type="EMBL" id="CAB9502965.1"/>
    </source>
</evidence>
<gene>
    <name evidence="2" type="ORF">SEMRO_152_G069340.1</name>
</gene>
<reference evidence="2" key="1">
    <citation type="submission" date="2020-06" db="EMBL/GenBank/DDBJ databases">
        <authorList>
            <consortium name="Plant Systems Biology data submission"/>
        </authorList>
    </citation>
    <scope>NUCLEOTIDE SEQUENCE</scope>
    <source>
        <strain evidence="2">D6</strain>
    </source>
</reference>
<dbReference type="Proteomes" id="UP001153069">
    <property type="component" value="Unassembled WGS sequence"/>
</dbReference>
<feature type="compositionally biased region" description="Polar residues" evidence="1">
    <location>
        <begin position="53"/>
        <end position="64"/>
    </location>
</feature>
<dbReference type="AlphaFoldDB" id="A0A9N8DJ92"/>
<dbReference type="EMBL" id="CAICTM010000151">
    <property type="protein sequence ID" value="CAB9502965.1"/>
    <property type="molecule type" value="Genomic_DNA"/>
</dbReference>
<feature type="compositionally biased region" description="Polar residues" evidence="1">
    <location>
        <begin position="1"/>
        <end position="10"/>
    </location>
</feature>
<comment type="caution">
    <text evidence="2">The sequence shown here is derived from an EMBL/GenBank/DDBJ whole genome shotgun (WGS) entry which is preliminary data.</text>
</comment>
<keyword evidence="3" id="KW-1185">Reference proteome</keyword>
<sequence length="141" mass="14953">MSSPVDASSVSDEEHARHSSVGQPWQADTADAAAAAAPAGSSVPPPLALPEGSDSSSDKNPNSAVATIQTAREVYLESCNDKAILFCLCIGLKSEDGERKLGDLTEDPYSRIKKKNQNKLKVQNAVLAKEVVRRGLQMCLT</sequence>
<name>A0A9N8DJ92_9STRA</name>
<feature type="compositionally biased region" description="Low complexity" evidence="1">
    <location>
        <begin position="27"/>
        <end position="42"/>
    </location>
</feature>
<accession>A0A9N8DJ92</accession>
<protein>
    <submittedName>
        <fullName evidence="2">Uncharacterized protein</fullName>
    </submittedName>
</protein>
<feature type="non-terminal residue" evidence="2">
    <location>
        <position position="141"/>
    </location>
</feature>